<protein>
    <recommendedName>
        <fullName evidence="4">Glucose-methanol-choline oxidoreductase N-terminal domain-containing protein</fullName>
    </recommendedName>
</protein>
<dbReference type="InterPro" id="IPR000172">
    <property type="entry name" value="GMC_OxRdtase_N"/>
</dbReference>
<keyword evidence="3" id="KW-0732">Signal</keyword>
<evidence type="ECO:0000256" key="1">
    <source>
        <dbReference type="ARBA" id="ARBA00010790"/>
    </source>
</evidence>
<proteinExistence type="inferred from homology"/>
<keyword evidence="2" id="KW-0274">FAD</keyword>
<reference evidence="5 6" key="1">
    <citation type="submission" date="2024-05" db="EMBL/GenBank/DDBJ databases">
        <title>Genetic variation in Jamaican populations of the coffee berry borer (Hypothenemus hampei).</title>
        <authorList>
            <person name="Errbii M."/>
            <person name="Myrie A."/>
        </authorList>
    </citation>
    <scope>NUCLEOTIDE SEQUENCE [LARGE SCALE GENOMIC DNA]</scope>
    <source>
        <strain evidence="5">JA-Hopewell-2020-01-JO</strain>
        <tissue evidence="5">Whole body</tissue>
    </source>
</reference>
<dbReference type="PANTHER" id="PTHR11552">
    <property type="entry name" value="GLUCOSE-METHANOL-CHOLINE GMC OXIDOREDUCTASE"/>
    <property type="match status" value="1"/>
</dbReference>
<dbReference type="PROSITE" id="PS00623">
    <property type="entry name" value="GMC_OXRED_1"/>
    <property type="match status" value="1"/>
</dbReference>
<feature type="chain" id="PRO_5044799722" description="Glucose-methanol-choline oxidoreductase N-terminal domain-containing protein" evidence="3">
    <location>
        <begin position="22"/>
        <end position="235"/>
    </location>
</feature>
<evidence type="ECO:0000313" key="6">
    <source>
        <dbReference type="Proteomes" id="UP001566132"/>
    </source>
</evidence>
<organism evidence="5 6">
    <name type="scientific">Hypothenemus hampei</name>
    <name type="common">Coffee berry borer</name>
    <dbReference type="NCBI Taxonomy" id="57062"/>
    <lineage>
        <taxon>Eukaryota</taxon>
        <taxon>Metazoa</taxon>
        <taxon>Ecdysozoa</taxon>
        <taxon>Arthropoda</taxon>
        <taxon>Hexapoda</taxon>
        <taxon>Insecta</taxon>
        <taxon>Pterygota</taxon>
        <taxon>Neoptera</taxon>
        <taxon>Endopterygota</taxon>
        <taxon>Coleoptera</taxon>
        <taxon>Polyphaga</taxon>
        <taxon>Cucujiformia</taxon>
        <taxon>Curculionidae</taxon>
        <taxon>Scolytinae</taxon>
        <taxon>Hypothenemus</taxon>
    </lineage>
</organism>
<dbReference type="AlphaFoldDB" id="A0ABD1ETC5"/>
<dbReference type="SUPFAM" id="SSF51905">
    <property type="entry name" value="FAD/NAD(P)-binding domain"/>
    <property type="match status" value="1"/>
</dbReference>
<dbReference type="InterPro" id="IPR012132">
    <property type="entry name" value="GMC_OxRdtase"/>
</dbReference>
<gene>
    <name evidence="5" type="ORF">ABEB36_007106</name>
</gene>
<dbReference type="Gene3D" id="3.30.560.10">
    <property type="entry name" value="Glucose Oxidase, domain 3"/>
    <property type="match status" value="1"/>
</dbReference>
<dbReference type="EMBL" id="JBDJPC010000005">
    <property type="protein sequence ID" value="KAL1501860.1"/>
    <property type="molecule type" value="Genomic_DNA"/>
</dbReference>
<feature type="domain" description="Glucose-methanol-choline oxidoreductase N-terminal" evidence="4">
    <location>
        <begin position="148"/>
        <end position="171"/>
    </location>
</feature>
<comment type="similarity">
    <text evidence="1 2">Belongs to the GMC oxidoreductase family.</text>
</comment>
<evidence type="ECO:0000259" key="4">
    <source>
        <dbReference type="PROSITE" id="PS00623"/>
    </source>
</evidence>
<name>A0ABD1ETC5_HYPHA</name>
<dbReference type="Proteomes" id="UP001566132">
    <property type="component" value="Unassembled WGS sequence"/>
</dbReference>
<sequence length="235" mass="26150">MKMLSYLLVAIPLFMVQKGFGLGENGNIEELSAMVESHIVAAENYVLPKDNAKLIKVDPYKIVGYYGTFDFIIIGAGTSGSVIANRLSEIGNWTVLLLEAGGHADDFSKILGLSSYLSYSDFNWGYNSTEQQNACLGRINQQCFLTQGRGLGGSTILNGAFYARGHPEDYNRWESVYGNPGWSYDKLLPYFKKSEHAVFYPRDKKFHGVYGPFTISQVNSTPGLVRIKINEMKVV</sequence>
<evidence type="ECO:0000256" key="3">
    <source>
        <dbReference type="SAM" id="SignalP"/>
    </source>
</evidence>
<dbReference type="PANTHER" id="PTHR11552:SF158">
    <property type="entry name" value="GH23626P-RELATED"/>
    <property type="match status" value="1"/>
</dbReference>
<keyword evidence="2" id="KW-0285">Flavoprotein</keyword>
<evidence type="ECO:0000313" key="5">
    <source>
        <dbReference type="EMBL" id="KAL1501860.1"/>
    </source>
</evidence>
<dbReference type="Pfam" id="PF00732">
    <property type="entry name" value="GMC_oxred_N"/>
    <property type="match status" value="1"/>
</dbReference>
<accession>A0ABD1ETC5</accession>
<dbReference type="Gene3D" id="3.50.50.60">
    <property type="entry name" value="FAD/NAD(P)-binding domain"/>
    <property type="match status" value="1"/>
</dbReference>
<comment type="caution">
    <text evidence="5">The sequence shown here is derived from an EMBL/GenBank/DDBJ whole genome shotgun (WGS) entry which is preliminary data.</text>
</comment>
<keyword evidence="6" id="KW-1185">Reference proteome</keyword>
<evidence type="ECO:0000256" key="2">
    <source>
        <dbReference type="RuleBase" id="RU003968"/>
    </source>
</evidence>
<feature type="signal peptide" evidence="3">
    <location>
        <begin position="1"/>
        <end position="21"/>
    </location>
</feature>
<dbReference type="InterPro" id="IPR036188">
    <property type="entry name" value="FAD/NAD-bd_sf"/>
</dbReference>